<keyword evidence="1" id="KW-0472">Membrane</keyword>
<accession>A0A2D4PIA4</accession>
<sequence length="116" mass="13153">MQNLHPGYLMQMHKLQHHTTMCVLSVSPLLTKALVPPTSLEISTPLYLPIPTHKGATQCIKVHKLSWKAPDIPQHLCSTSFCWQALLGVVVLTEVWMVTVLYPYTIKNKGRLRSYC</sequence>
<reference evidence="2" key="1">
    <citation type="submission" date="2017-07" db="EMBL/GenBank/DDBJ databases">
        <authorList>
            <person name="Mikheyev A."/>
            <person name="Grau M."/>
        </authorList>
    </citation>
    <scope>NUCLEOTIDE SEQUENCE</scope>
    <source>
        <tissue evidence="2">Venom_gland</tissue>
    </source>
</reference>
<evidence type="ECO:0000313" key="2">
    <source>
        <dbReference type="EMBL" id="LAB56969.1"/>
    </source>
</evidence>
<organism evidence="2">
    <name type="scientific">Micrurus surinamensis</name>
    <name type="common">Surinam coral snake</name>
    <dbReference type="NCBI Taxonomy" id="129470"/>
    <lineage>
        <taxon>Eukaryota</taxon>
        <taxon>Metazoa</taxon>
        <taxon>Chordata</taxon>
        <taxon>Craniata</taxon>
        <taxon>Vertebrata</taxon>
        <taxon>Euteleostomi</taxon>
        <taxon>Lepidosauria</taxon>
        <taxon>Squamata</taxon>
        <taxon>Bifurcata</taxon>
        <taxon>Unidentata</taxon>
        <taxon>Episquamata</taxon>
        <taxon>Toxicofera</taxon>
        <taxon>Serpentes</taxon>
        <taxon>Colubroidea</taxon>
        <taxon>Elapidae</taxon>
        <taxon>Elapinae</taxon>
        <taxon>Micrurus</taxon>
    </lineage>
</organism>
<keyword evidence="1" id="KW-1133">Transmembrane helix</keyword>
<evidence type="ECO:0000256" key="1">
    <source>
        <dbReference type="SAM" id="Phobius"/>
    </source>
</evidence>
<keyword evidence="1" id="KW-0812">Transmembrane</keyword>
<name>A0A2D4PIA4_MICSU</name>
<feature type="transmembrane region" description="Helical" evidence="1">
    <location>
        <begin position="83"/>
        <end position="104"/>
    </location>
</feature>
<reference evidence="2" key="2">
    <citation type="submission" date="2017-11" db="EMBL/GenBank/DDBJ databases">
        <title>Coralsnake Venomics: Analyses of Venom Gland Transcriptomes and Proteomes of Six Brazilian Taxa.</title>
        <authorList>
            <person name="Aird S.D."/>
            <person name="Jorge da Silva N."/>
            <person name="Qiu L."/>
            <person name="Villar-Briones A."/>
            <person name="Aparecida-Saddi V."/>
            <person name="Campos-Telles M.P."/>
            <person name="Grau M."/>
            <person name="Mikheyev A.S."/>
        </authorList>
    </citation>
    <scope>NUCLEOTIDE SEQUENCE</scope>
    <source>
        <tissue evidence="2">Venom_gland</tissue>
    </source>
</reference>
<dbReference type="EMBL" id="IACN01077481">
    <property type="protein sequence ID" value="LAB56969.1"/>
    <property type="molecule type" value="Transcribed_RNA"/>
</dbReference>
<protein>
    <submittedName>
        <fullName evidence="2">Uncharacterized protein</fullName>
    </submittedName>
</protein>
<proteinExistence type="predicted"/>
<dbReference type="AlphaFoldDB" id="A0A2D4PIA4"/>